<dbReference type="EMBL" id="JAEDXU010000001">
    <property type="protein sequence ID" value="MBP1044920.1"/>
    <property type="molecule type" value="Genomic_DNA"/>
</dbReference>
<gene>
    <name evidence="2" type="ORF">I6N96_01410</name>
</gene>
<feature type="transmembrane region" description="Helical" evidence="1">
    <location>
        <begin position="21"/>
        <end position="40"/>
    </location>
</feature>
<keyword evidence="1" id="KW-0472">Membrane</keyword>
<evidence type="ECO:0000313" key="2">
    <source>
        <dbReference type="EMBL" id="MBP1044920.1"/>
    </source>
</evidence>
<evidence type="ECO:0000313" key="3">
    <source>
        <dbReference type="Proteomes" id="UP000673375"/>
    </source>
</evidence>
<reference evidence="2 3" key="1">
    <citation type="submission" date="2020-12" db="EMBL/GenBank/DDBJ databases">
        <title>Vagococcus allomyrinae sp. nov. and Enterococcus lavae sp. nov., isolated from the larvae of Allomyrina dichotoma.</title>
        <authorList>
            <person name="Lee S.D."/>
        </authorList>
    </citation>
    <scope>NUCLEOTIDE SEQUENCE [LARGE SCALE GENOMIC DNA]</scope>
    <source>
        <strain evidence="2 3">BWM-S5</strain>
    </source>
</reference>
<organism evidence="2 3">
    <name type="scientific">Enterococcus larvae</name>
    <dbReference type="NCBI Taxonomy" id="2794352"/>
    <lineage>
        <taxon>Bacteria</taxon>
        <taxon>Bacillati</taxon>
        <taxon>Bacillota</taxon>
        <taxon>Bacilli</taxon>
        <taxon>Lactobacillales</taxon>
        <taxon>Enterococcaceae</taxon>
        <taxon>Enterococcus</taxon>
    </lineage>
</organism>
<comment type="caution">
    <text evidence="2">The sequence shown here is derived from an EMBL/GenBank/DDBJ whole genome shotgun (WGS) entry which is preliminary data.</text>
</comment>
<keyword evidence="1" id="KW-1133">Transmembrane helix</keyword>
<evidence type="ECO:0000256" key="1">
    <source>
        <dbReference type="SAM" id="Phobius"/>
    </source>
</evidence>
<keyword evidence="3" id="KW-1185">Reference proteome</keyword>
<dbReference type="RefSeq" id="WP_209555713.1">
    <property type="nucleotide sequence ID" value="NZ_JAEDXU010000001.1"/>
</dbReference>
<dbReference type="Proteomes" id="UP000673375">
    <property type="component" value="Unassembled WGS sequence"/>
</dbReference>
<name>A0ABS4CFZ0_9ENTE</name>
<sequence length="124" mass="14466">MEEFDWGNESEPCMKKPLQGCGYLFLLILILVGVGSIKVVDNVFNDPKEQILSQLPNFVDMPDYDRKDHFPNITEGDKISRSEMWYKIRIHASNQNEYLYLVKVLVSKKLFLHSEIKVTEVIED</sequence>
<keyword evidence="1" id="KW-0812">Transmembrane</keyword>
<protein>
    <submittedName>
        <fullName evidence="2">Uncharacterized protein</fullName>
    </submittedName>
</protein>
<accession>A0ABS4CFZ0</accession>
<proteinExistence type="predicted"/>